<evidence type="ECO:0000256" key="1">
    <source>
        <dbReference type="ARBA" id="ARBA00022670"/>
    </source>
</evidence>
<dbReference type="SUPFAM" id="SSF49785">
    <property type="entry name" value="Galactose-binding domain-like"/>
    <property type="match status" value="1"/>
</dbReference>
<evidence type="ECO:0000313" key="5">
    <source>
        <dbReference type="EMBL" id="CCO49531.1"/>
    </source>
</evidence>
<feature type="domain" description="P/Homo B" evidence="4">
    <location>
        <begin position="574"/>
        <end position="712"/>
    </location>
</feature>
<proteinExistence type="predicted"/>
<accession>A0AAV2VXR5</accession>
<keyword evidence="1" id="KW-0645">Protease</keyword>
<name>A0AAV2VXR5_9VIBR</name>
<comment type="caution">
    <text evidence="5">The sequence shown here is derived from an EMBL/GenBank/DDBJ whole genome shotgun (WGS) entry which is preliminary data.</text>
</comment>
<feature type="chain" id="PRO_5043495041" description="P/Homo B domain-containing protein" evidence="3">
    <location>
        <begin position="21"/>
        <end position="753"/>
    </location>
</feature>
<dbReference type="GO" id="GO:0006508">
    <property type="term" value="P:proteolysis"/>
    <property type="evidence" value="ECO:0007669"/>
    <property type="project" value="UniProtKB-KW"/>
</dbReference>
<evidence type="ECO:0000256" key="3">
    <source>
        <dbReference type="SAM" id="SignalP"/>
    </source>
</evidence>
<dbReference type="Gene3D" id="2.60.120.260">
    <property type="entry name" value="Galactose-binding domain-like"/>
    <property type="match status" value="1"/>
</dbReference>
<gene>
    <name evidence="5" type="ORF">VIBNISOn1_830089</name>
</gene>
<dbReference type="InterPro" id="IPR002884">
    <property type="entry name" value="P_dom"/>
</dbReference>
<evidence type="ECO:0000259" key="4">
    <source>
        <dbReference type="PROSITE" id="PS51829"/>
    </source>
</evidence>
<reference evidence="5 6" key="1">
    <citation type="journal article" date="2013" name="ISME J.">
        <title>Comparative genomics of pathogenic lineages of Vibrio nigripulchritudo identifies virulence-associated traits.</title>
        <authorList>
            <person name="Goudenege D."/>
            <person name="Labreuche Y."/>
            <person name="Krin E."/>
            <person name="Ansquer D."/>
            <person name="Mangenot S."/>
            <person name="Calteau A."/>
            <person name="Medigue C."/>
            <person name="Mazel D."/>
            <person name="Polz M.F."/>
            <person name="Le Roux F."/>
        </authorList>
    </citation>
    <scope>NUCLEOTIDE SEQUENCE [LARGE SCALE GENOMIC DNA]</scope>
    <source>
        <strain evidence="5 6">SOn1</strain>
    </source>
</reference>
<dbReference type="PROSITE" id="PS51829">
    <property type="entry name" value="P_HOMO_B"/>
    <property type="match status" value="1"/>
</dbReference>
<dbReference type="EMBL" id="CAOF01000179">
    <property type="protein sequence ID" value="CCO49531.1"/>
    <property type="molecule type" value="Genomic_DNA"/>
</dbReference>
<evidence type="ECO:0000313" key="6">
    <source>
        <dbReference type="Proteomes" id="UP000018211"/>
    </source>
</evidence>
<keyword evidence="3" id="KW-0732">Signal</keyword>
<dbReference type="Pfam" id="PF01483">
    <property type="entry name" value="P_proprotein"/>
    <property type="match status" value="1"/>
</dbReference>
<evidence type="ECO:0000256" key="2">
    <source>
        <dbReference type="ARBA" id="ARBA00022801"/>
    </source>
</evidence>
<keyword evidence="2" id="KW-0378">Hydrolase</keyword>
<organism evidence="5 6">
    <name type="scientific">Vibrio nigripulchritudo SOn1</name>
    <dbReference type="NCBI Taxonomy" id="1238450"/>
    <lineage>
        <taxon>Bacteria</taxon>
        <taxon>Pseudomonadati</taxon>
        <taxon>Pseudomonadota</taxon>
        <taxon>Gammaproteobacteria</taxon>
        <taxon>Vibrionales</taxon>
        <taxon>Vibrionaceae</taxon>
        <taxon>Vibrio</taxon>
    </lineage>
</organism>
<feature type="signal peptide" evidence="3">
    <location>
        <begin position="1"/>
        <end position="20"/>
    </location>
</feature>
<dbReference type="InterPro" id="IPR008979">
    <property type="entry name" value="Galactose-bd-like_sf"/>
</dbReference>
<protein>
    <recommendedName>
        <fullName evidence="4">P/Homo B domain-containing protein</fullName>
    </recommendedName>
</protein>
<dbReference type="AlphaFoldDB" id="A0AAV2VXR5"/>
<dbReference type="GO" id="GO:0004252">
    <property type="term" value="F:serine-type endopeptidase activity"/>
    <property type="evidence" value="ECO:0007669"/>
    <property type="project" value="InterPro"/>
</dbReference>
<dbReference type="Proteomes" id="UP000018211">
    <property type="component" value="Unassembled WGS sequence"/>
</dbReference>
<sequence length="753" mass="84275">MMKKDLLPTLLCASISSAIAGEWDFPSNAATVTSDGEALNYVSQRYADVGSFRLRYVTESKLGKHYNFDVLVGGEYKHQRAVVLSVDNDQRVARIFKSLEDTVVRNGLVITAVELENPRRLEALEPPELATGSIKSVNVNVFDPDLRTMDKVPQPDTLWKNLEDYPHSIRYVSKPVSVLESGGKLYLANERVRQVDAKELQQKNADTGAWETSPTSSFLAQEGVAEFASEAALSSVTYDMPEFAQIMAFYHLDHSLQYLSSLGSDLFSEPVRFDGRGLSQDNSTYYFGPKAAMFGITGSPDAIDADVVIHELGHGIHYQIVPDWGYGHTGAIGEGFGDYWAGSYSYRVQYAQSESFELDTFANWDGLFGFKKNTRSLWNQRARYFERSEYRPHEYVGGELGDELWSTPLFQSLKQSVAKYGQIAFSEFDTIVLQSMYGLGRGMKMHDLAESMIFVANKLYSDKEYAQILKANFDIHGLIKEPFRVVNTPKFIDPEHGIDLQIQRTLSLSSIDGVARTDLAKEVGFSDASSAVQKIHISGLSNGVCAKPFDLALDIQYQVTSNQSVRRWQHTEQLVYGQPKFVTPVTSVNAPIPDADQNNNLGVKSFSYDVYAQKTISDNLGVYFELEHEKLTDIELKLTSPDNVVIRIKPHEYSSGNTFKRHFAAGNSKELDALKGTSMYGIWRLEITDFAHQDTGTLLKWGVSELSGYQCENTTTDNNKKPSTTQSSGGASIAWLSLLILFTGAWLRDRKYY</sequence>
<dbReference type="SUPFAM" id="SSF55486">
    <property type="entry name" value="Metalloproteases ('zincins'), catalytic domain"/>
    <property type="match status" value="1"/>
</dbReference>